<evidence type="ECO:0000313" key="2">
    <source>
        <dbReference type="Proteomes" id="UP001264519"/>
    </source>
</evidence>
<name>A0ABU1FXF4_9GAMM</name>
<dbReference type="EMBL" id="JARWAK010000001">
    <property type="protein sequence ID" value="MDR5865363.1"/>
    <property type="molecule type" value="Genomic_DNA"/>
</dbReference>
<organism evidence="1 2">
    <name type="scientific">Halomonas koreensis</name>
    <dbReference type="NCBI Taxonomy" id="245385"/>
    <lineage>
        <taxon>Bacteria</taxon>
        <taxon>Pseudomonadati</taxon>
        <taxon>Pseudomonadota</taxon>
        <taxon>Gammaproteobacteria</taxon>
        <taxon>Oceanospirillales</taxon>
        <taxon>Halomonadaceae</taxon>
        <taxon>Halomonas</taxon>
    </lineage>
</organism>
<protein>
    <recommendedName>
        <fullName evidence="3">Ethylbenzene dehydrogenase</fullName>
    </recommendedName>
</protein>
<dbReference type="RefSeq" id="WP_309650960.1">
    <property type="nucleotide sequence ID" value="NZ_JARWAK010000001.1"/>
</dbReference>
<dbReference type="InterPro" id="IPR046674">
    <property type="entry name" value="DUF6544"/>
</dbReference>
<proteinExistence type="predicted"/>
<dbReference type="Pfam" id="PF20181">
    <property type="entry name" value="DUF6544"/>
    <property type="match status" value="1"/>
</dbReference>
<evidence type="ECO:0000313" key="1">
    <source>
        <dbReference type="EMBL" id="MDR5865363.1"/>
    </source>
</evidence>
<comment type="caution">
    <text evidence="1">The sequence shown here is derived from an EMBL/GenBank/DDBJ whole genome shotgun (WGS) entry which is preliminary data.</text>
</comment>
<accession>A0ABU1FXF4</accession>
<reference evidence="1 2" key="1">
    <citation type="submission" date="2023-04" db="EMBL/GenBank/DDBJ databases">
        <title>A long-awaited taxogenomic arrangement of the family Halomonadaceae.</title>
        <authorList>
            <person name="De La Haba R."/>
            <person name="Chuvochina M."/>
            <person name="Wittouck S."/>
            <person name="Arahal D.R."/>
            <person name="Sanchez-Porro C."/>
            <person name="Hugenholtz P."/>
            <person name="Ventosa A."/>
        </authorList>
    </citation>
    <scope>NUCLEOTIDE SEQUENCE [LARGE SCALE GENOMIC DNA]</scope>
    <source>
        <strain evidence="1 2">DSM 23530</strain>
    </source>
</reference>
<sequence>MLLALGLVAILAMQGWRLADRRAADSAWSSLQAKAPASVEVFETAMVEDLPEAARRYFLYTIAPGTPLHRVSEIHMAGEIGLGDKETPGYRPMRAHQILAPPHGFVWRLEAGSGAMRMSGSDGMVDGRSWTRFWLNWTLPVVRAGSDEDHLRSSFGRVVAESAFWAPAALLPQQGVRWEDTDAPGRARAVITHGKLEQAMEIAVAEDGRPLWVEIQRWSNANPEGQWRYQPFGGYLDGHRDFGGLRLPTKVEGGNHFGTEAYFPFFRARVEAIRFPEP</sequence>
<keyword evidence="2" id="KW-1185">Reference proteome</keyword>
<evidence type="ECO:0008006" key="3">
    <source>
        <dbReference type="Google" id="ProtNLM"/>
    </source>
</evidence>
<gene>
    <name evidence="1" type="ORF">QC818_00990</name>
</gene>
<dbReference type="Proteomes" id="UP001264519">
    <property type="component" value="Unassembled WGS sequence"/>
</dbReference>